<proteinExistence type="predicted"/>
<reference evidence="1" key="1">
    <citation type="journal article" date="2010" name="Science">
        <title>Plasticity of animal genome architecture unmasked by rapid evolution of a pelagic tunicate.</title>
        <authorList>
            <person name="Denoeud F."/>
            <person name="Henriet S."/>
            <person name="Mungpakdee S."/>
            <person name="Aury J.M."/>
            <person name="Da Silva C."/>
            <person name="Brinkmann H."/>
            <person name="Mikhaleva J."/>
            <person name="Olsen L.C."/>
            <person name="Jubin C."/>
            <person name="Canestro C."/>
            <person name="Bouquet J.M."/>
            <person name="Danks G."/>
            <person name="Poulain J."/>
            <person name="Campsteijn C."/>
            <person name="Adamski M."/>
            <person name="Cross I."/>
            <person name="Yadetie F."/>
            <person name="Muffato M."/>
            <person name="Louis A."/>
            <person name="Butcher S."/>
            <person name="Tsagkogeorga G."/>
            <person name="Konrad A."/>
            <person name="Singh S."/>
            <person name="Jensen M.F."/>
            <person name="Cong E.H."/>
            <person name="Eikeseth-Otteraa H."/>
            <person name="Noel B."/>
            <person name="Anthouard V."/>
            <person name="Porcel B.M."/>
            <person name="Kachouri-Lafond R."/>
            <person name="Nishino A."/>
            <person name="Ugolini M."/>
            <person name="Chourrout P."/>
            <person name="Nishida H."/>
            <person name="Aasland R."/>
            <person name="Huzurbazar S."/>
            <person name="Westhof E."/>
            <person name="Delsuc F."/>
            <person name="Lehrach H."/>
            <person name="Reinhardt R."/>
            <person name="Weissenbach J."/>
            <person name="Roy S.W."/>
            <person name="Artiguenave F."/>
            <person name="Postlethwait J.H."/>
            <person name="Manak J.R."/>
            <person name="Thompson E.M."/>
            <person name="Jaillon O."/>
            <person name="Du Pasquier L."/>
            <person name="Boudinot P."/>
            <person name="Liberles D.A."/>
            <person name="Volff J.N."/>
            <person name="Philippe H."/>
            <person name="Lenhard B."/>
            <person name="Roest Crollius H."/>
            <person name="Wincker P."/>
            <person name="Chourrout D."/>
        </authorList>
    </citation>
    <scope>NUCLEOTIDE SEQUENCE [LARGE SCALE GENOMIC DNA]</scope>
</reference>
<evidence type="ECO:0000313" key="2">
    <source>
        <dbReference type="EMBL" id="CBY34621.1"/>
    </source>
</evidence>
<dbReference type="EMBL" id="FN654526">
    <property type="protein sequence ID" value="CBY34621.1"/>
    <property type="molecule type" value="Genomic_DNA"/>
</dbReference>
<name>E4XHP5_OIKDI</name>
<dbReference type="PANTHER" id="PTHR31336">
    <property type="entry name" value="LIN37 HOMOLOG"/>
    <property type="match status" value="1"/>
</dbReference>
<keyword evidence="3" id="KW-1185">Reference proteome</keyword>
<dbReference type="FunCoup" id="E4XHP5">
    <property type="interactions" value="7"/>
</dbReference>
<dbReference type="InterPro" id="IPR028226">
    <property type="entry name" value="LIN37"/>
</dbReference>
<dbReference type="Pfam" id="PF15306">
    <property type="entry name" value="LIN37"/>
    <property type="match status" value="1"/>
</dbReference>
<dbReference type="OrthoDB" id="6287771at2759"/>
<dbReference type="Proteomes" id="UP000001307">
    <property type="component" value="Unassembled WGS sequence"/>
</dbReference>
<dbReference type="EMBL" id="FN653052">
    <property type="protein sequence ID" value="CBY19602.1"/>
    <property type="molecule type" value="Genomic_DNA"/>
</dbReference>
<sequence length="161" mass="18915">MSSEKIEVVSAEVIEAEEELKLSLKGITPRRKRVKIRDKEIELSNIPDDTSLYSLCRDWVRTEYYRPPAKKMLQSNLPPIDDPWNNFDENGKYTSPLVPVDIKPDNTDKNETDPQKIFRGHHQRWKYVAKCWRKRSAENDLRYASSYNELQDLAKNLNCSD</sequence>
<accession>E4XHP5</accession>
<evidence type="ECO:0000313" key="1">
    <source>
        <dbReference type="EMBL" id="CBY19602.1"/>
    </source>
</evidence>
<dbReference type="AlphaFoldDB" id="E4XHP5"/>
<dbReference type="GO" id="GO:0031523">
    <property type="term" value="C:Myb complex"/>
    <property type="evidence" value="ECO:0007669"/>
    <property type="project" value="TreeGrafter"/>
</dbReference>
<organism evidence="1">
    <name type="scientific">Oikopleura dioica</name>
    <name type="common">Tunicate</name>
    <dbReference type="NCBI Taxonomy" id="34765"/>
    <lineage>
        <taxon>Eukaryota</taxon>
        <taxon>Metazoa</taxon>
        <taxon>Chordata</taxon>
        <taxon>Tunicata</taxon>
        <taxon>Appendicularia</taxon>
        <taxon>Copelata</taxon>
        <taxon>Oikopleuridae</taxon>
        <taxon>Oikopleura</taxon>
    </lineage>
</organism>
<dbReference type="GO" id="GO:0000122">
    <property type="term" value="P:negative regulation of transcription by RNA polymerase II"/>
    <property type="evidence" value="ECO:0007669"/>
    <property type="project" value="TreeGrafter"/>
</dbReference>
<evidence type="ECO:0000313" key="3">
    <source>
        <dbReference type="Proteomes" id="UP000001307"/>
    </source>
</evidence>
<dbReference type="InParanoid" id="E4XHP5"/>
<dbReference type="GO" id="GO:0017053">
    <property type="term" value="C:transcription repressor complex"/>
    <property type="evidence" value="ECO:0007669"/>
    <property type="project" value="InterPro"/>
</dbReference>
<gene>
    <name evidence="1" type="ORF">GSOID_T00011026001</name>
    <name evidence="2" type="ORF">GSOID_T00024650001</name>
</gene>
<protein>
    <submittedName>
        <fullName evidence="1">Uncharacterized protein</fullName>
    </submittedName>
</protein>
<dbReference type="Proteomes" id="UP000011014">
    <property type="component" value="Unassembled WGS sequence"/>
</dbReference>
<dbReference type="PANTHER" id="PTHR31336:SF3">
    <property type="entry name" value="PROTEIN LIN-37 HOMOLOG"/>
    <property type="match status" value="1"/>
</dbReference>